<dbReference type="SUPFAM" id="SSF56112">
    <property type="entry name" value="Protein kinase-like (PK-like)"/>
    <property type="match status" value="1"/>
</dbReference>
<accession>A0AAV0IIJ5</accession>
<dbReference type="InterPro" id="IPR001245">
    <property type="entry name" value="Ser-Thr/Tyr_kinase_cat_dom"/>
</dbReference>
<evidence type="ECO:0000256" key="2">
    <source>
        <dbReference type="ARBA" id="ARBA00022527"/>
    </source>
</evidence>
<dbReference type="InterPro" id="IPR011009">
    <property type="entry name" value="Kinase-like_dom_sf"/>
</dbReference>
<dbReference type="SMART" id="SM00220">
    <property type="entry name" value="S_TKc"/>
    <property type="match status" value="1"/>
</dbReference>
<evidence type="ECO:0000313" key="19">
    <source>
        <dbReference type="EMBL" id="CAI0397426.1"/>
    </source>
</evidence>
<dbReference type="EMBL" id="CAMGYJ010000004">
    <property type="protein sequence ID" value="CAI0397426.1"/>
    <property type="molecule type" value="Genomic_DNA"/>
</dbReference>
<feature type="chain" id="PRO_5043998522" evidence="16">
    <location>
        <begin position="16"/>
        <end position="675"/>
    </location>
</feature>
<dbReference type="PROSITE" id="PS01186">
    <property type="entry name" value="EGF_2"/>
    <property type="match status" value="1"/>
</dbReference>
<dbReference type="InterPro" id="IPR001881">
    <property type="entry name" value="EGF-like_Ca-bd_dom"/>
</dbReference>
<feature type="domain" description="EGF-like" evidence="18">
    <location>
        <begin position="249"/>
        <end position="290"/>
    </location>
</feature>
<feature type="domain" description="EGF-like" evidence="18">
    <location>
        <begin position="291"/>
        <end position="331"/>
    </location>
</feature>
<feature type="binding site" evidence="15">
    <location>
        <position position="398"/>
    </location>
    <ligand>
        <name>ATP</name>
        <dbReference type="ChEBI" id="CHEBI:30616"/>
    </ligand>
</feature>
<dbReference type="Proteomes" id="UP001154282">
    <property type="component" value="Unassembled WGS sequence"/>
</dbReference>
<evidence type="ECO:0000313" key="20">
    <source>
        <dbReference type="Proteomes" id="UP001154282"/>
    </source>
</evidence>
<comment type="subcellular location">
    <subcellularLocation>
        <location evidence="1">Membrane</location>
        <topology evidence="1">Single-pass type I membrane protein</topology>
    </subcellularLocation>
</comment>
<evidence type="ECO:0000256" key="13">
    <source>
        <dbReference type="ARBA" id="ARBA00047951"/>
    </source>
</evidence>
<keyword evidence="10 14" id="KW-1015">Disulfide bond</keyword>
<dbReference type="SMART" id="SM00181">
    <property type="entry name" value="EGF"/>
    <property type="match status" value="2"/>
</dbReference>
<evidence type="ECO:0000256" key="8">
    <source>
        <dbReference type="ARBA" id="ARBA00022777"/>
    </source>
</evidence>
<dbReference type="FunFam" id="2.10.25.10:FF:000038">
    <property type="entry name" value="Fibrillin 2"/>
    <property type="match status" value="1"/>
</dbReference>
<comment type="catalytic activity">
    <reaction evidence="13">
        <text>L-threonyl-[protein] + ATP = O-phospho-L-threonyl-[protein] + ADP + H(+)</text>
        <dbReference type="Rhea" id="RHEA:46608"/>
        <dbReference type="Rhea" id="RHEA-COMP:11060"/>
        <dbReference type="Rhea" id="RHEA-COMP:11605"/>
        <dbReference type="ChEBI" id="CHEBI:15378"/>
        <dbReference type="ChEBI" id="CHEBI:30013"/>
        <dbReference type="ChEBI" id="CHEBI:30616"/>
        <dbReference type="ChEBI" id="CHEBI:61977"/>
        <dbReference type="ChEBI" id="CHEBI:456216"/>
    </reaction>
</comment>
<keyword evidence="11" id="KW-0325">Glycoprotein</keyword>
<keyword evidence="20" id="KW-1185">Reference proteome</keyword>
<dbReference type="GO" id="GO:0004674">
    <property type="term" value="F:protein serine/threonine kinase activity"/>
    <property type="evidence" value="ECO:0007669"/>
    <property type="project" value="UniProtKB-KW"/>
</dbReference>
<keyword evidence="5 16" id="KW-0732">Signal</keyword>
<evidence type="ECO:0000256" key="4">
    <source>
        <dbReference type="ARBA" id="ARBA00022679"/>
    </source>
</evidence>
<keyword evidence="9 15" id="KW-0067">ATP-binding</keyword>
<feature type="disulfide bond" evidence="14">
    <location>
        <begin position="258"/>
        <end position="275"/>
    </location>
</feature>
<dbReference type="Gene3D" id="2.10.25.10">
    <property type="entry name" value="Laminin"/>
    <property type="match status" value="2"/>
</dbReference>
<comment type="catalytic activity">
    <reaction evidence="12">
        <text>L-seryl-[protein] + ATP = O-phospho-L-seryl-[protein] + ADP + H(+)</text>
        <dbReference type="Rhea" id="RHEA:17989"/>
        <dbReference type="Rhea" id="RHEA-COMP:9863"/>
        <dbReference type="Rhea" id="RHEA-COMP:11604"/>
        <dbReference type="ChEBI" id="CHEBI:15378"/>
        <dbReference type="ChEBI" id="CHEBI:29999"/>
        <dbReference type="ChEBI" id="CHEBI:30616"/>
        <dbReference type="ChEBI" id="CHEBI:83421"/>
        <dbReference type="ChEBI" id="CHEBI:456216"/>
    </reaction>
</comment>
<dbReference type="InterPro" id="IPR018097">
    <property type="entry name" value="EGF_Ca-bd_CS"/>
</dbReference>
<comment type="caution">
    <text evidence="19">The sequence shown here is derived from an EMBL/GenBank/DDBJ whole genome shotgun (WGS) entry which is preliminary data.</text>
</comment>
<dbReference type="PROSITE" id="PS50011">
    <property type="entry name" value="PROTEIN_KINASE_DOM"/>
    <property type="match status" value="1"/>
</dbReference>
<evidence type="ECO:0000256" key="7">
    <source>
        <dbReference type="ARBA" id="ARBA00022741"/>
    </source>
</evidence>
<feature type="signal peptide" evidence="16">
    <location>
        <begin position="1"/>
        <end position="15"/>
    </location>
</feature>
<dbReference type="GO" id="GO:0005886">
    <property type="term" value="C:plasma membrane"/>
    <property type="evidence" value="ECO:0007669"/>
    <property type="project" value="TreeGrafter"/>
</dbReference>
<dbReference type="GO" id="GO:0030247">
    <property type="term" value="F:polysaccharide binding"/>
    <property type="evidence" value="ECO:0007669"/>
    <property type="project" value="InterPro"/>
</dbReference>
<dbReference type="Gene3D" id="3.30.200.20">
    <property type="entry name" value="Phosphorylase Kinase, domain 1"/>
    <property type="match status" value="1"/>
</dbReference>
<evidence type="ECO:0000256" key="5">
    <source>
        <dbReference type="ARBA" id="ARBA00022729"/>
    </source>
</evidence>
<gene>
    <name evidence="19" type="ORF">LITE_LOCUS9536</name>
</gene>
<dbReference type="InterPro" id="IPR008271">
    <property type="entry name" value="Ser/Thr_kinase_AS"/>
</dbReference>
<dbReference type="InterPro" id="IPR000152">
    <property type="entry name" value="EGF-type_Asp/Asn_hydroxyl_site"/>
</dbReference>
<evidence type="ECO:0000259" key="17">
    <source>
        <dbReference type="PROSITE" id="PS50011"/>
    </source>
</evidence>
<keyword evidence="7 15" id="KW-0547">Nucleotide-binding</keyword>
<dbReference type="GO" id="GO:0005509">
    <property type="term" value="F:calcium ion binding"/>
    <property type="evidence" value="ECO:0007669"/>
    <property type="project" value="InterPro"/>
</dbReference>
<evidence type="ECO:0000256" key="12">
    <source>
        <dbReference type="ARBA" id="ARBA00047558"/>
    </source>
</evidence>
<evidence type="ECO:0000259" key="18">
    <source>
        <dbReference type="PROSITE" id="PS50026"/>
    </source>
</evidence>
<reference evidence="19" key="1">
    <citation type="submission" date="2022-08" db="EMBL/GenBank/DDBJ databases">
        <authorList>
            <person name="Gutierrez-Valencia J."/>
        </authorList>
    </citation>
    <scope>NUCLEOTIDE SEQUENCE</scope>
</reference>
<dbReference type="InterPro" id="IPR000719">
    <property type="entry name" value="Prot_kinase_dom"/>
</dbReference>
<keyword evidence="2" id="KW-0723">Serine/threonine-protein kinase</keyword>
<proteinExistence type="predicted"/>
<dbReference type="PANTHER" id="PTHR27005:SF315">
    <property type="entry name" value="PROTEIN KINASE DOMAIN-CONTAINING PROTEIN"/>
    <property type="match status" value="1"/>
</dbReference>
<keyword evidence="4" id="KW-0808">Transferase</keyword>
<feature type="domain" description="Protein kinase" evidence="17">
    <location>
        <begin position="369"/>
        <end position="675"/>
    </location>
</feature>
<dbReference type="Pfam" id="PF07714">
    <property type="entry name" value="PK_Tyr_Ser-Thr"/>
    <property type="match status" value="1"/>
</dbReference>
<evidence type="ECO:0000256" key="3">
    <source>
        <dbReference type="ARBA" id="ARBA00022536"/>
    </source>
</evidence>
<dbReference type="InterPro" id="IPR025287">
    <property type="entry name" value="WAK_GUB"/>
</dbReference>
<evidence type="ECO:0000256" key="11">
    <source>
        <dbReference type="ARBA" id="ARBA00023180"/>
    </source>
</evidence>
<dbReference type="PROSITE" id="PS00107">
    <property type="entry name" value="PROTEIN_KINASE_ATP"/>
    <property type="match status" value="1"/>
</dbReference>
<dbReference type="PROSITE" id="PS00108">
    <property type="entry name" value="PROTEIN_KINASE_ST"/>
    <property type="match status" value="1"/>
</dbReference>
<evidence type="ECO:0000256" key="14">
    <source>
        <dbReference type="PROSITE-ProRule" id="PRU00076"/>
    </source>
</evidence>
<evidence type="ECO:0000256" key="1">
    <source>
        <dbReference type="ARBA" id="ARBA00004479"/>
    </source>
</evidence>
<dbReference type="PROSITE" id="PS01187">
    <property type="entry name" value="EGF_CA"/>
    <property type="match status" value="1"/>
</dbReference>
<keyword evidence="3 14" id="KW-0245">EGF-like domain</keyword>
<evidence type="ECO:0000256" key="16">
    <source>
        <dbReference type="SAM" id="SignalP"/>
    </source>
</evidence>
<dbReference type="CDD" id="cd00054">
    <property type="entry name" value="EGF_CA"/>
    <property type="match status" value="1"/>
</dbReference>
<name>A0AAV0IIJ5_9ROSI</name>
<protein>
    <submittedName>
        <fullName evidence="19">Uncharacterized protein</fullName>
    </submittedName>
</protein>
<dbReference type="PROSITE" id="PS50026">
    <property type="entry name" value="EGF_3"/>
    <property type="match status" value="2"/>
</dbReference>
<dbReference type="GO" id="GO:0005524">
    <property type="term" value="F:ATP binding"/>
    <property type="evidence" value="ECO:0007669"/>
    <property type="project" value="UniProtKB-UniRule"/>
</dbReference>
<dbReference type="InterPro" id="IPR045274">
    <property type="entry name" value="WAK-like"/>
</dbReference>
<evidence type="ECO:0000256" key="10">
    <source>
        <dbReference type="ARBA" id="ARBA00023157"/>
    </source>
</evidence>
<dbReference type="SMART" id="SM00179">
    <property type="entry name" value="EGF_CA"/>
    <property type="match status" value="1"/>
</dbReference>
<dbReference type="InterPro" id="IPR000742">
    <property type="entry name" value="EGF"/>
</dbReference>
<evidence type="ECO:0000256" key="9">
    <source>
        <dbReference type="ARBA" id="ARBA00022840"/>
    </source>
</evidence>
<dbReference type="PROSITE" id="PS00010">
    <property type="entry name" value="ASX_HYDROXYL"/>
    <property type="match status" value="1"/>
</dbReference>
<comment type="caution">
    <text evidence="14">Lacks conserved residue(s) required for the propagation of feature annotation.</text>
</comment>
<dbReference type="Pfam" id="PF13947">
    <property type="entry name" value="GUB_WAK_bind"/>
    <property type="match status" value="1"/>
</dbReference>
<evidence type="ECO:0000256" key="6">
    <source>
        <dbReference type="ARBA" id="ARBA00022737"/>
    </source>
</evidence>
<keyword evidence="6" id="KW-0677">Repeat</keyword>
<organism evidence="19 20">
    <name type="scientific">Linum tenue</name>
    <dbReference type="NCBI Taxonomy" id="586396"/>
    <lineage>
        <taxon>Eukaryota</taxon>
        <taxon>Viridiplantae</taxon>
        <taxon>Streptophyta</taxon>
        <taxon>Embryophyta</taxon>
        <taxon>Tracheophyta</taxon>
        <taxon>Spermatophyta</taxon>
        <taxon>Magnoliopsida</taxon>
        <taxon>eudicotyledons</taxon>
        <taxon>Gunneridae</taxon>
        <taxon>Pentapetalae</taxon>
        <taxon>rosids</taxon>
        <taxon>fabids</taxon>
        <taxon>Malpighiales</taxon>
        <taxon>Linaceae</taxon>
        <taxon>Linum</taxon>
    </lineage>
</organism>
<dbReference type="AlphaFoldDB" id="A0AAV0IIJ5"/>
<sequence length="675" mass="74246">MNATILLLLLSGVTSLSTTYPNAIHGDCSDKCGNITVPYPFGIGDPKCAFSDAFLLNCTSSTTAPPHELLFGNIPVTNISLEEGTLSSIMYAAYSCYDENGLMEDNYFNQSISLGEGPFRFSDAHNKLTVFGCDAMAIMTDAPGNFGSACISFCNRISAAASSSVCSGIGCCQSLIPQGLKTLDFTVERPRSNQSDIWESNPCVFAFLGDDRFFDFGGLDLAEFPDRNPSNLSTAIEWVVEEKHCEEARLNAPSSYACREDSDCVYSENGNGYRCLCKPGFRGNPYLGCQDINECEEPENYPCHGRCKNTKGNYTCSCPVGMRGDGKVACQVSSVTAIVAGKKNGGMLLKHQRVRIFREFELSKATKNFDATHFLGEGGFGRVYKGILPDNTVVAIKKPKGSIDKAQTINQEFEHEITIVSQVNHIHVVKVVGLCLETKLPLLVYEFIPNGTLFDHVHRKRSDLMSTWKNRLRIATEIAQALDYLHSLANPPIIHGDIKSTNILLDEGFRAKVADFGASVLIYPGRKPYSGSSTRTEEKVNLVQYFLSSVGDMNLGRIVNFVVAREGEMEEIEAFAEVARRCLSSSGIKRPVMKEVAEELGRLLRRLDKNSWESDRKGDNGGEEMECLLRKNGGESCSMSFGGGSEFWSVRTEEPPATETHSIVAMEMGSYEIFR</sequence>
<dbReference type="InterPro" id="IPR017441">
    <property type="entry name" value="Protein_kinase_ATP_BS"/>
</dbReference>
<evidence type="ECO:0000256" key="15">
    <source>
        <dbReference type="PROSITE-ProRule" id="PRU10141"/>
    </source>
</evidence>
<dbReference type="PANTHER" id="PTHR27005">
    <property type="entry name" value="WALL-ASSOCIATED RECEPTOR KINASE-LIKE 21"/>
    <property type="match status" value="1"/>
</dbReference>
<dbReference type="SUPFAM" id="SSF57196">
    <property type="entry name" value="EGF/Laminin"/>
    <property type="match status" value="1"/>
</dbReference>
<keyword evidence="8" id="KW-0418">Kinase</keyword>
<dbReference type="GO" id="GO:0007166">
    <property type="term" value="P:cell surface receptor signaling pathway"/>
    <property type="evidence" value="ECO:0007669"/>
    <property type="project" value="InterPro"/>
</dbReference>
<dbReference type="Gene3D" id="1.10.510.10">
    <property type="entry name" value="Transferase(Phosphotransferase) domain 1"/>
    <property type="match status" value="2"/>
</dbReference>